<dbReference type="Proteomes" id="UP000005583">
    <property type="component" value="Unassembled WGS sequence"/>
</dbReference>
<proteinExistence type="predicted"/>
<dbReference type="InterPro" id="IPR026001">
    <property type="entry name" value="Abi-like_C"/>
</dbReference>
<reference evidence="2 3" key="1">
    <citation type="submission" date="2009-01" db="EMBL/GenBank/DDBJ databases">
        <authorList>
            <person name="Qin X."/>
            <person name="Bachman B."/>
            <person name="Battles P."/>
            <person name="Bell A."/>
            <person name="Bess C."/>
            <person name="Bickham C."/>
            <person name="Chaboub L."/>
            <person name="Chen D."/>
            <person name="Coyle M."/>
            <person name="Deiros D.R."/>
            <person name="Dinh H."/>
            <person name="Forbes L."/>
            <person name="Fowler G."/>
            <person name="Francisco L."/>
            <person name="Fu Q."/>
            <person name="Gubbala S."/>
            <person name="Hale W."/>
            <person name="Han Y."/>
            <person name="Hemphill L."/>
            <person name="Highlander S.K."/>
            <person name="Hirani K."/>
            <person name="Hogues M."/>
            <person name="Jackson L."/>
            <person name="Jakkamsetti A."/>
            <person name="Javaid M."/>
            <person name="Jiang H."/>
            <person name="Korchina V."/>
            <person name="Kovar C."/>
            <person name="Lara F."/>
            <person name="Lee S."/>
            <person name="Mata R."/>
            <person name="Mathew T."/>
            <person name="Moen C."/>
            <person name="Morales K."/>
            <person name="Munidasa M."/>
            <person name="Nazareth L."/>
            <person name="Ngo R."/>
            <person name="Nguyen L."/>
            <person name="Okwuonu G."/>
            <person name="Ongeri F."/>
            <person name="Patil S."/>
            <person name="Petrosino J."/>
            <person name="Pham C."/>
            <person name="Pham P."/>
            <person name="Pu L.-L."/>
            <person name="Puazo M."/>
            <person name="Raj R."/>
            <person name="Reid J."/>
            <person name="Rouhana J."/>
            <person name="Saada N."/>
            <person name="Shang Y."/>
            <person name="Simmons D."/>
            <person name="Thornton R."/>
            <person name="Warren J."/>
            <person name="Weissenberger G."/>
            <person name="Zhang J."/>
            <person name="Zhang L."/>
            <person name="Zhou C."/>
            <person name="Zhu D."/>
            <person name="Muzny D."/>
            <person name="Worley K."/>
            <person name="Gibbs R."/>
        </authorList>
    </citation>
    <scope>NUCLEOTIDE SEQUENCE [LARGE SCALE GENOMIC DNA]</scope>
    <source>
        <strain evidence="2 3">DSM 16047</strain>
    </source>
</reference>
<dbReference type="EMBL" id="ACGU01000071">
    <property type="protein sequence ID" value="EEJ71507.1"/>
    <property type="molecule type" value="Genomic_DNA"/>
</dbReference>
<keyword evidence="3" id="KW-1185">Reference proteome</keyword>
<evidence type="ECO:0000313" key="2">
    <source>
        <dbReference type="EMBL" id="EEJ71507.1"/>
    </source>
</evidence>
<dbReference type="Pfam" id="PF14355">
    <property type="entry name" value="Abi_C"/>
    <property type="match status" value="1"/>
</dbReference>
<dbReference type="PATRIC" id="fig|525365.8.peg.1745"/>
<comment type="caution">
    <text evidence="2">The sequence shown here is derived from an EMBL/GenBank/DDBJ whole genome shotgun (WGS) entry which is preliminary data.</text>
</comment>
<sequence>MENFKIMKENKWKYLLDDYIISLLVGDTPVVEDNMFPKTSKYSTFINIQMPKINERQITDLSKKIGVHIKNGVNSSQELSQLIKFCCTDEQKMRKIMKYIFGKENFKDLYDSPYVSSLDEFKKIRSEICNEVIKDINNVLYFHNCKVELEVDGPDLITIDENWIDELILNIPDLENIDEFQISGSYTKINEDINKGDFTGAMIQSRTLLEGALKYAISVQNKHLTGKEDLPELIKLFKQLYLKNNVTNSELRSNLKRLYGNLSGAIEAIGILRNKFGDAHATNASDVLSKANIHFIVNASFSLCSFVLETCKK</sequence>
<gene>
    <name evidence="2" type="ORF">HMPREF0548_1631</name>
</gene>
<dbReference type="OrthoDB" id="7021751at2"/>
<evidence type="ECO:0000313" key="3">
    <source>
        <dbReference type="Proteomes" id="UP000005583"/>
    </source>
</evidence>
<name>C2EPN5_9LACO</name>
<accession>C2EPN5</accession>
<organism evidence="2 3">
    <name type="scientific">Lactobacillus ultunensis DSM 16047</name>
    <dbReference type="NCBI Taxonomy" id="525365"/>
    <lineage>
        <taxon>Bacteria</taxon>
        <taxon>Bacillati</taxon>
        <taxon>Bacillota</taxon>
        <taxon>Bacilli</taxon>
        <taxon>Lactobacillales</taxon>
        <taxon>Lactobacillaceae</taxon>
        <taxon>Lactobacillus</taxon>
    </lineage>
</organism>
<dbReference type="HOGENOM" id="CLU_887933_0_0_9"/>
<dbReference type="AlphaFoldDB" id="C2EPN5"/>
<feature type="domain" description="Abortive infection protein-like C-terminal" evidence="1">
    <location>
        <begin position="237"/>
        <end position="309"/>
    </location>
</feature>
<dbReference type="STRING" id="525365.HMPREF0548_1631"/>
<protein>
    <recommendedName>
        <fullName evidence="1">Abortive infection protein-like C-terminal domain-containing protein</fullName>
    </recommendedName>
</protein>
<evidence type="ECO:0000259" key="1">
    <source>
        <dbReference type="Pfam" id="PF14355"/>
    </source>
</evidence>